<feature type="region of interest" description="Disordered" evidence="1">
    <location>
        <begin position="106"/>
        <end position="207"/>
    </location>
</feature>
<gene>
    <name evidence="3" type="ORF">EGW08_013725</name>
</gene>
<dbReference type="OrthoDB" id="6159398at2759"/>
<dbReference type="EMBL" id="RQTK01000505">
    <property type="protein sequence ID" value="RUS78513.1"/>
    <property type="molecule type" value="Genomic_DNA"/>
</dbReference>
<organism evidence="3 4">
    <name type="scientific">Elysia chlorotica</name>
    <name type="common">Eastern emerald elysia</name>
    <name type="synonym">Sea slug</name>
    <dbReference type="NCBI Taxonomy" id="188477"/>
    <lineage>
        <taxon>Eukaryota</taxon>
        <taxon>Metazoa</taxon>
        <taxon>Spiralia</taxon>
        <taxon>Lophotrochozoa</taxon>
        <taxon>Mollusca</taxon>
        <taxon>Gastropoda</taxon>
        <taxon>Heterobranchia</taxon>
        <taxon>Euthyneura</taxon>
        <taxon>Panpulmonata</taxon>
        <taxon>Sacoglossa</taxon>
        <taxon>Placobranchoidea</taxon>
        <taxon>Plakobranchidae</taxon>
        <taxon>Elysia</taxon>
    </lineage>
</organism>
<dbReference type="Proteomes" id="UP000271974">
    <property type="component" value="Unassembled WGS sequence"/>
</dbReference>
<feature type="compositionally biased region" description="Basic residues" evidence="1">
    <location>
        <begin position="143"/>
        <end position="154"/>
    </location>
</feature>
<evidence type="ECO:0000313" key="4">
    <source>
        <dbReference type="Proteomes" id="UP000271974"/>
    </source>
</evidence>
<keyword evidence="2" id="KW-0472">Membrane</keyword>
<name>A0A3S0ZMM3_ELYCH</name>
<protein>
    <submittedName>
        <fullName evidence="3">Uncharacterized protein</fullName>
    </submittedName>
</protein>
<keyword evidence="4" id="KW-1185">Reference proteome</keyword>
<feature type="transmembrane region" description="Helical" evidence="2">
    <location>
        <begin position="15"/>
        <end position="38"/>
    </location>
</feature>
<keyword evidence="2" id="KW-1133">Transmembrane helix</keyword>
<reference evidence="3 4" key="1">
    <citation type="submission" date="2019-01" db="EMBL/GenBank/DDBJ databases">
        <title>A draft genome assembly of the solar-powered sea slug Elysia chlorotica.</title>
        <authorList>
            <person name="Cai H."/>
            <person name="Li Q."/>
            <person name="Fang X."/>
            <person name="Li J."/>
            <person name="Curtis N.E."/>
            <person name="Altenburger A."/>
            <person name="Shibata T."/>
            <person name="Feng M."/>
            <person name="Maeda T."/>
            <person name="Schwartz J.A."/>
            <person name="Shigenobu S."/>
            <person name="Lundholm N."/>
            <person name="Nishiyama T."/>
            <person name="Yang H."/>
            <person name="Hasebe M."/>
            <person name="Li S."/>
            <person name="Pierce S.K."/>
            <person name="Wang J."/>
        </authorList>
    </citation>
    <scope>NUCLEOTIDE SEQUENCE [LARGE SCALE GENOMIC DNA]</scope>
    <source>
        <strain evidence="3">EC2010</strain>
        <tissue evidence="3">Whole organism of an adult</tissue>
    </source>
</reference>
<evidence type="ECO:0000313" key="3">
    <source>
        <dbReference type="EMBL" id="RUS78513.1"/>
    </source>
</evidence>
<proteinExistence type="predicted"/>
<evidence type="ECO:0000256" key="1">
    <source>
        <dbReference type="SAM" id="MobiDB-lite"/>
    </source>
</evidence>
<sequence>GASVGGDDGLSTATIILIVIIVIIFLIILILVIVFCCMQGLCAKWCGKNKEQTAKVAPTTYTPPQPAPLYMNGGLVGRKAEPTTKVMLDDEPNNDVDRQYQPINPGAIISVPEKQGPRAHYLPPLTTENETNVDNYYREEKRRSRKKRKHRRHRQADDTDALTGADNPAGGSPEARANGGESITPGRSAGLDSSRSYGRASDNVYEN</sequence>
<accession>A0A3S0ZMM3</accession>
<keyword evidence="2" id="KW-0812">Transmembrane</keyword>
<comment type="caution">
    <text evidence="3">The sequence shown here is derived from an EMBL/GenBank/DDBJ whole genome shotgun (WGS) entry which is preliminary data.</text>
</comment>
<dbReference type="AlphaFoldDB" id="A0A3S0ZMM3"/>
<feature type="non-terminal residue" evidence="3">
    <location>
        <position position="1"/>
    </location>
</feature>
<evidence type="ECO:0000256" key="2">
    <source>
        <dbReference type="SAM" id="Phobius"/>
    </source>
</evidence>